<comment type="subcellular location">
    <subcellularLocation>
        <location evidence="1">Membrane</location>
        <topology evidence="1">Multi-pass membrane protein</topology>
    </subcellularLocation>
</comment>
<evidence type="ECO:0000256" key="7">
    <source>
        <dbReference type="SAM" id="MobiDB-lite"/>
    </source>
</evidence>
<comment type="caution">
    <text evidence="6">Lacks conserved residue(s) required for the propagation of feature annotation.</text>
</comment>
<dbReference type="InterPro" id="IPR044644">
    <property type="entry name" value="DinF-like"/>
</dbReference>
<comment type="similarity">
    <text evidence="2 6">Belongs to the multi antimicrobial extrusion (MATE) (TC 2.A.66.1) family.</text>
</comment>
<feature type="transmembrane region" description="Helical" evidence="6">
    <location>
        <begin position="347"/>
        <end position="370"/>
    </location>
</feature>
<dbReference type="PANTHER" id="PTHR42893:SF46">
    <property type="entry name" value="PROTEIN DETOXIFICATION 44, CHLOROPLASTIC"/>
    <property type="match status" value="1"/>
</dbReference>
<evidence type="ECO:0000256" key="3">
    <source>
        <dbReference type="ARBA" id="ARBA00022692"/>
    </source>
</evidence>
<sequence length="513" mass="53843">MAMARLPTPSRDARGALGIRRRSRRLEGRRKASETERVREEASSAETKRQERGSKRDATILAIAWPAALSLAADPLLAAVDTAYVGRIGVDALGALGADAAVVAFAFTAFSFLGTATTPEVAQACARDDGAAATRAMRRATITSVACGTALAVAMGCGAGAAADAMGVDGSDMRTLAVGYLQARAMGAPAALFNCAAQGAFRGMQDTKTPLAVALASNGLNAVLDPWLIFTLGRGVEGAGEATAIAEWCAAITFSLLLWRRNDVFGDPGDSKEWREVDGNHPEEDGTLLPHARKGWEEWKEFAGAGGAVMMRTVALLGTRLFATSVATHLGAAPVAAHQVAMQFWNFASFFVDSLAIAGQSLVAVSIGMGDMPEAREVSKRLMQIGLGLGIGLSVLYGLGSSALPQAFTDDKDVLMAFRDILPVLVLMQPLNALVYVLDGVLVGTKDYKFLAVAMLISCAATVVILEEVGPYDLGLWGVWVGLAVLMGGRLATLAYRYYAPSGPLALQEQEVD</sequence>
<feature type="transmembrane region" description="Helical" evidence="6">
    <location>
        <begin position="92"/>
        <end position="113"/>
    </location>
</feature>
<proteinExistence type="inferred from homology"/>
<feature type="transmembrane region" description="Helical" evidence="6">
    <location>
        <begin position="58"/>
        <end position="80"/>
    </location>
</feature>
<feature type="transmembrane region" description="Helical" evidence="6">
    <location>
        <begin position="382"/>
        <end position="401"/>
    </location>
</feature>
<evidence type="ECO:0000313" key="8">
    <source>
        <dbReference type="EMBL" id="CAE0612669.1"/>
    </source>
</evidence>
<dbReference type="Pfam" id="PF01554">
    <property type="entry name" value="MatE"/>
    <property type="match status" value="2"/>
</dbReference>
<dbReference type="GO" id="GO:0042910">
    <property type="term" value="F:xenobiotic transmembrane transporter activity"/>
    <property type="evidence" value="ECO:0007669"/>
    <property type="project" value="InterPro"/>
</dbReference>
<gene>
    <name evidence="8" type="ORF">PSAL00342_LOCUS6568</name>
</gene>
<dbReference type="AlphaFoldDB" id="A0A7S3UFM4"/>
<feature type="transmembrane region" description="Helical" evidence="6">
    <location>
        <begin position="450"/>
        <end position="466"/>
    </location>
</feature>
<feature type="region of interest" description="Disordered" evidence="7">
    <location>
        <begin position="1"/>
        <end position="53"/>
    </location>
</feature>
<feature type="compositionally biased region" description="Basic and acidic residues" evidence="7">
    <location>
        <begin position="25"/>
        <end position="53"/>
    </location>
</feature>
<dbReference type="CDD" id="cd13136">
    <property type="entry name" value="MATE_DinF_like"/>
    <property type="match status" value="1"/>
</dbReference>
<keyword evidence="3 6" id="KW-0812">Transmembrane</keyword>
<evidence type="ECO:0000256" key="1">
    <source>
        <dbReference type="ARBA" id="ARBA00004141"/>
    </source>
</evidence>
<dbReference type="GO" id="GO:0015297">
    <property type="term" value="F:antiporter activity"/>
    <property type="evidence" value="ECO:0007669"/>
    <property type="project" value="InterPro"/>
</dbReference>
<organism evidence="8">
    <name type="scientific">Picocystis salinarum</name>
    <dbReference type="NCBI Taxonomy" id="88271"/>
    <lineage>
        <taxon>Eukaryota</taxon>
        <taxon>Viridiplantae</taxon>
        <taxon>Chlorophyta</taxon>
        <taxon>Picocystophyceae</taxon>
        <taxon>Picocystales</taxon>
        <taxon>Picocystaceae</taxon>
        <taxon>Picocystis</taxon>
    </lineage>
</organism>
<feature type="transmembrane region" description="Helical" evidence="6">
    <location>
        <begin position="421"/>
        <end position="438"/>
    </location>
</feature>
<dbReference type="PANTHER" id="PTHR42893">
    <property type="entry name" value="PROTEIN DETOXIFICATION 44, CHLOROPLASTIC-RELATED"/>
    <property type="match status" value="1"/>
</dbReference>
<feature type="transmembrane region" description="Helical" evidence="6">
    <location>
        <begin position="321"/>
        <end position="341"/>
    </location>
</feature>
<dbReference type="InterPro" id="IPR002528">
    <property type="entry name" value="MATE_fam"/>
</dbReference>
<keyword evidence="4 6" id="KW-1133">Transmembrane helix</keyword>
<dbReference type="EMBL" id="HBIS01007356">
    <property type="protein sequence ID" value="CAE0612669.1"/>
    <property type="molecule type" value="Transcribed_RNA"/>
</dbReference>
<evidence type="ECO:0000256" key="2">
    <source>
        <dbReference type="ARBA" id="ARBA00010199"/>
    </source>
</evidence>
<dbReference type="GO" id="GO:0016020">
    <property type="term" value="C:membrane"/>
    <property type="evidence" value="ECO:0007669"/>
    <property type="project" value="UniProtKB-SubCell"/>
</dbReference>
<dbReference type="NCBIfam" id="TIGR00797">
    <property type="entry name" value="matE"/>
    <property type="match status" value="1"/>
</dbReference>
<feature type="transmembrane region" description="Helical" evidence="6">
    <location>
        <begin position="478"/>
        <end position="499"/>
    </location>
</feature>
<reference evidence="8" key="1">
    <citation type="submission" date="2021-01" db="EMBL/GenBank/DDBJ databases">
        <authorList>
            <person name="Corre E."/>
            <person name="Pelletier E."/>
            <person name="Niang G."/>
            <person name="Scheremetjew M."/>
            <person name="Finn R."/>
            <person name="Kale V."/>
            <person name="Holt S."/>
            <person name="Cochrane G."/>
            <person name="Meng A."/>
            <person name="Brown T."/>
            <person name="Cohen L."/>
        </authorList>
    </citation>
    <scope>NUCLEOTIDE SEQUENCE</scope>
    <source>
        <strain evidence="8">CCMP1897</strain>
    </source>
</reference>
<name>A0A7S3UFM4_9CHLO</name>
<accession>A0A7S3UFM4</accession>
<protein>
    <recommendedName>
        <fullName evidence="6">Protein DETOXIFICATION</fullName>
    </recommendedName>
    <alternativeName>
        <fullName evidence="6">Multidrug and toxic compound extrusion protein</fullName>
    </alternativeName>
</protein>
<keyword evidence="5 6" id="KW-0472">Membrane</keyword>
<evidence type="ECO:0000256" key="5">
    <source>
        <dbReference type="ARBA" id="ARBA00023136"/>
    </source>
</evidence>
<evidence type="ECO:0000256" key="4">
    <source>
        <dbReference type="ARBA" id="ARBA00022989"/>
    </source>
</evidence>
<evidence type="ECO:0000256" key="6">
    <source>
        <dbReference type="RuleBase" id="RU004914"/>
    </source>
</evidence>